<protein>
    <submittedName>
        <fullName evidence="1">Uncharacterized protein</fullName>
    </submittedName>
</protein>
<sequence>MAGERVLNKALVQLILSRVQELDFQWIERWNSGFPCKSHSFDDLELAINHMLKTEQDTLFNNTNKALSQTNGGS</sequence>
<keyword evidence="2" id="KW-1185">Reference proteome</keyword>
<comment type="caution">
    <text evidence="1">The sequence shown here is derived from an EMBL/GenBank/DDBJ whole genome shotgun (WGS) entry which is preliminary data.</text>
</comment>
<dbReference type="EMBL" id="NMUH01005267">
    <property type="protein sequence ID" value="MQM12313.1"/>
    <property type="molecule type" value="Genomic_DNA"/>
</dbReference>
<dbReference type="Proteomes" id="UP000652761">
    <property type="component" value="Unassembled WGS sequence"/>
</dbReference>
<accession>A0A843WLF9</accession>
<evidence type="ECO:0000313" key="2">
    <source>
        <dbReference type="Proteomes" id="UP000652761"/>
    </source>
</evidence>
<proteinExistence type="predicted"/>
<reference evidence="1" key="1">
    <citation type="submission" date="2017-07" db="EMBL/GenBank/DDBJ databases">
        <title>Taro Niue Genome Assembly and Annotation.</title>
        <authorList>
            <person name="Atibalentja N."/>
            <person name="Keating K."/>
            <person name="Fields C.J."/>
        </authorList>
    </citation>
    <scope>NUCLEOTIDE SEQUENCE</scope>
    <source>
        <strain evidence="1">Niue_2</strain>
        <tissue evidence="1">Leaf</tissue>
    </source>
</reference>
<organism evidence="1 2">
    <name type="scientific">Colocasia esculenta</name>
    <name type="common">Wild taro</name>
    <name type="synonym">Arum esculentum</name>
    <dbReference type="NCBI Taxonomy" id="4460"/>
    <lineage>
        <taxon>Eukaryota</taxon>
        <taxon>Viridiplantae</taxon>
        <taxon>Streptophyta</taxon>
        <taxon>Embryophyta</taxon>
        <taxon>Tracheophyta</taxon>
        <taxon>Spermatophyta</taxon>
        <taxon>Magnoliopsida</taxon>
        <taxon>Liliopsida</taxon>
        <taxon>Araceae</taxon>
        <taxon>Aroideae</taxon>
        <taxon>Colocasieae</taxon>
        <taxon>Colocasia</taxon>
    </lineage>
</organism>
<evidence type="ECO:0000313" key="1">
    <source>
        <dbReference type="EMBL" id="MQM12313.1"/>
    </source>
</evidence>
<gene>
    <name evidence="1" type="ORF">Taro_045230</name>
</gene>
<dbReference type="AlphaFoldDB" id="A0A843WLF9"/>
<name>A0A843WLF9_COLES</name>